<keyword evidence="1" id="KW-0812">Transmembrane</keyword>
<evidence type="ECO:0000313" key="2">
    <source>
        <dbReference type="EMBL" id="QSQ19184.1"/>
    </source>
</evidence>
<name>A0ABX7NK13_9BACT</name>
<dbReference type="RefSeq" id="WP_206720772.1">
    <property type="nucleotide sequence ID" value="NZ_CP071090.1"/>
</dbReference>
<keyword evidence="1" id="KW-0472">Membrane</keyword>
<evidence type="ECO:0000313" key="3">
    <source>
        <dbReference type="Proteomes" id="UP000662747"/>
    </source>
</evidence>
<dbReference type="EMBL" id="CP071090">
    <property type="protein sequence ID" value="QSQ19184.1"/>
    <property type="molecule type" value="Genomic_DNA"/>
</dbReference>
<protein>
    <submittedName>
        <fullName evidence="2">SHOCT domain-containing protein</fullName>
    </submittedName>
</protein>
<evidence type="ECO:0000256" key="1">
    <source>
        <dbReference type="SAM" id="Phobius"/>
    </source>
</evidence>
<sequence>MKTLLLSYLPLMVGLFFGVGAVAVFVRSHMQARHLREHGTPAEATVLQMNRTAMRINKRTVYDFLLEVRVPGRPAYQVRCHNRAHDWNVFFLEPGVRLKVNVDPVDPQRFVVLGPVSQQRPRSLQDLVAGIGHRLDPVKALRDLQTLLDEQIITQDEYTRKKSEILARM</sequence>
<proteinExistence type="predicted"/>
<dbReference type="Proteomes" id="UP000662747">
    <property type="component" value="Chromosome"/>
</dbReference>
<keyword evidence="3" id="KW-1185">Reference proteome</keyword>
<organism evidence="2 3">
    <name type="scientific">Pyxidicoccus parkwayensis</name>
    <dbReference type="NCBI Taxonomy" id="2813578"/>
    <lineage>
        <taxon>Bacteria</taxon>
        <taxon>Pseudomonadati</taxon>
        <taxon>Myxococcota</taxon>
        <taxon>Myxococcia</taxon>
        <taxon>Myxococcales</taxon>
        <taxon>Cystobacterineae</taxon>
        <taxon>Myxococcaceae</taxon>
        <taxon>Pyxidicoccus</taxon>
    </lineage>
</organism>
<feature type="transmembrane region" description="Helical" evidence="1">
    <location>
        <begin position="6"/>
        <end position="26"/>
    </location>
</feature>
<gene>
    <name evidence="2" type="ORF">JY651_27985</name>
</gene>
<keyword evidence="1" id="KW-1133">Transmembrane helix</keyword>
<reference evidence="2 3" key="1">
    <citation type="submission" date="2021-02" db="EMBL/GenBank/DDBJ databases">
        <title>De Novo genome assembly of isolated myxobacteria.</title>
        <authorList>
            <person name="Stevens D.C."/>
        </authorList>
    </citation>
    <scope>NUCLEOTIDE SEQUENCE [LARGE SCALE GENOMIC DNA]</scope>
    <source>
        <strain evidence="3">SCPEA02</strain>
    </source>
</reference>
<accession>A0ABX7NK13</accession>